<keyword evidence="3" id="KW-0238">DNA-binding</keyword>
<dbReference type="PROSITE" id="PS50937">
    <property type="entry name" value="HTH_MERR_2"/>
    <property type="match status" value="1"/>
</dbReference>
<accession>A0ABP9REV6</accession>
<dbReference type="PANTHER" id="PTHR30204:SF69">
    <property type="entry name" value="MERR-FAMILY TRANSCRIPTIONAL REGULATOR"/>
    <property type="match status" value="1"/>
</dbReference>
<gene>
    <name evidence="6" type="ORF">GCM10023321_82220</name>
</gene>
<keyword evidence="1" id="KW-0678">Repressor</keyword>
<feature type="domain" description="HTH merR-type" evidence="5">
    <location>
        <begin position="1"/>
        <end position="68"/>
    </location>
</feature>
<evidence type="ECO:0000313" key="7">
    <source>
        <dbReference type="Proteomes" id="UP001428817"/>
    </source>
</evidence>
<keyword evidence="2" id="KW-0805">Transcription regulation</keyword>
<organism evidence="6 7">
    <name type="scientific">Pseudonocardia eucalypti</name>
    <dbReference type="NCBI Taxonomy" id="648755"/>
    <lineage>
        <taxon>Bacteria</taxon>
        <taxon>Bacillati</taxon>
        <taxon>Actinomycetota</taxon>
        <taxon>Actinomycetes</taxon>
        <taxon>Pseudonocardiales</taxon>
        <taxon>Pseudonocardiaceae</taxon>
        <taxon>Pseudonocardia</taxon>
    </lineage>
</organism>
<name>A0ABP9REV6_9PSEU</name>
<evidence type="ECO:0000256" key="1">
    <source>
        <dbReference type="ARBA" id="ARBA00022491"/>
    </source>
</evidence>
<dbReference type="SMART" id="SM00422">
    <property type="entry name" value="HTH_MERR"/>
    <property type="match status" value="1"/>
</dbReference>
<dbReference type="InterPro" id="IPR000551">
    <property type="entry name" value="MerR-type_HTH_dom"/>
</dbReference>
<keyword evidence="4" id="KW-0804">Transcription</keyword>
<comment type="caution">
    <text evidence="6">The sequence shown here is derived from an EMBL/GenBank/DDBJ whole genome shotgun (WGS) entry which is preliminary data.</text>
</comment>
<protein>
    <recommendedName>
        <fullName evidence="5">HTH merR-type domain-containing protein</fullName>
    </recommendedName>
</protein>
<dbReference type="RefSeq" id="WP_185060727.1">
    <property type="nucleotide sequence ID" value="NZ_BAABJP010000067.1"/>
</dbReference>
<evidence type="ECO:0000256" key="4">
    <source>
        <dbReference type="ARBA" id="ARBA00023163"/>
    </source>
</evidence>
<dbReference type="Gene3D" id="1.10.1660.10">
    <property type="match status" value="1"/>
</dbReference>
<evidence type="ECO:0000313" key="6">
    <source>
        <dbReference type="EMBL" id="GAA5175680.1"/>
    </source>
</evidence>
<sequence>MLIGELARAAGTTPRAIRYYEQQGLLDACRASNGYRAYGPDAVRQVRNIRWLLAMGFTSDEVRDFVPCLKNDLESEGLCAEGAAAVVKKIAALDEEIAARTAVRDRLAAALRDTTARVG</sequence>
<dbReference type="PRINTS" id="PR00040">
    <property type="entry name" value="HTHMERR"/>
</dbReference>
<keyword evidence="7" id="KW-1185">Reference proteome</keyword>
<proteinExistence type="predicted"/>
<dbReference type="PANTHER" id="PTHR30204">
    <property type="entry name" value="REDOX-CYCLING DRUG-SENSING TRANSCRIPTIONAL ACTIVATOR SOXR"/>
    <property type="match status" value="1"/>
</dbReference>
<dbReference type="InterPro" id="IPR009061">
    <property type="entry name" value="DNA-bd_dom_put_sf"/>
</dbReference>
<dbReference type="Proteomes" id="UP001428817">
    <property type="component" value="Unassembled WGS sequence"/>
</dbReference>
<evidence type="ECO:0000259" key="5">
    <source>
        <dbReference type="PROSITE" id="PS50937"/>
    </source>
</evidence>
<dbReference type="Pfam" id="PF13411">
    <property type="entry name" value="MerR_1"/>
    <property type="match status" value="1"/>
</dbReference>
<dbReference type="EMBL" id="BAABJP010000067">
    <property type="protein sequence ID" value="GAA5175680.1"/>
    <property type="molecule type" value="Genomic_DNA"/>
</dbReference>
<reference evidence="7" key="1">
    <citation type="journal article" date="2019" name="Int. J. Syst. Evol. Microbiol.">
        <title>The Global Catalogue of Microorganisms (GCM) 10K type strain sequencing project: providing services to taxonomists for standard genome sequencing and annotation.</title>
        <authorList>
            <consortium name="The Broad Institute Genomics Platform"/>
            <consortium name="The Broad Institute Genome Sequencing Center for Infectious Disease"/>
            <person name="Wu L."/>
            <person name="Ma J."/>
        </authorList>
    </citation>
    <scope>NUCLEOTIDE SEQUENCE [LARGE SCALE GENOMIC DNA]</scope>
    <source>
        <strain evidence="7">JCM 18303</strain>
    </source>
</reference>
<evidence type="ECO:0000256" key="3">
    <source>
        <dbReference type="ARBA" id="ARBA00023125"/>
    </source>
</evidence>
<dbReference type="InterPro" id="IPR047057">
    <property type="entry name" value="MerR_fam"/>
</dbReference>
<evidence type="ECO:0000256" key="2">
    <source>
        <dbReference type="ARBA" id="ARBA00023015"/>
    </source>
</evidence>
<dbReference type="SUPFAM" id="SSF46955">
    <property type="entry name" value="Putative DNA-binding domain"/>
    <property type="match status" value="1"/>
</dbReference>